<evidence type="ECO:0000256" key="1">
    <source>
        <dbReference type="SAM" id="MobiDB-lite"/>
    </source>
</evidence>
<reference evidence="4" key="1">
    <citation type="submission" date="2016-10" db="EMBL/GenBank/DDBJ databases">
        <authorList>
            <person name="Varghese N."/>
            <person name="Submissions S."/>
        </authorList>
    </citation>
    <scope>NUCLEOTIDE SEQUENCE [LARGE SCALE GENOMIC DNA]</scope>
    <source>
        <strain evidence="4">GAS369</strain>
    </source>
</reference>
<feature type="region of interest" description="Disordered" evidence="1">
    <location>
        <begin position="1"/>
        <end position="23"/>
    </location>
</feature>
<dbReference type="Pfam" id="PF05050">
    <property type="entry name" value="Methyltransf_21"/>
    <property type="match status" value="1"/>
</dbReference>
<feature type="compositionally biased region" description="Low complexity" evidence="1">
    <location>
        <begin position="10"/>
        <end position="23"/>
    </location>
</feature>
<dbReference type="AlphaFoldDB" id="A0A1H1YXJ5"/>
<proteinExistence type="predicted"/>
<keyword evidence="3" id="KW-0808">Transferase</keyword>
<keyword evidence="4" id="KW-1185">Reference proteome</keyword>
<evidence type="ECO:0000313" key="3">
    <source>
        <dbReference type="EMBL" id="SDT26067.1"/>
    </source>
</evidence>
<dbReference type="InterPro" id="IPR052514">
    <property type="entry name" value="SAM-dependent_MTase"/>
</dbReference>
<protein>
    <submittedName>
        <fullName evidence="3">Methyltransferase, FkbM family</fullName>
    </submittedName>
</protein>
<name>A0A1H1YXJ5_9BRAD</name>
<evidence type="ECO:0000259" key="2">
    <source>
        <dbReference type="Pfam" id="PF05050"/>
    </source>
</evidence>
<dbReference type="Gene3D" id="3.40.50.150">
    <property type="entry name" value="Vaccinia Virus protein VP39"/>
    <property type="match status" value="1"/>
</dbReference>
<dbReference type="PANTHER" id="PTHR34203">
    <property type="entry name" value="METHYLTRANSFERASE, FKBM FAMILY PROTEIN"/>
    <property type="match status" value="1"/>
</dbReference>
<dbReference type="SUPFAM" id="SSF53335">
    <property type="entry name" value="S-adenosyl-L-methionine-dependent methyltransferases"/>
    <property type="match status" value="1"/>
</dbReference>
<dbReference type="InterPro" id="IPR029063">
    <property type="entry name" value="SAM-dependent_MTases_sf"/>
</dbReference>
<dbReference type="EMBL" id="LT629750">
    <property type="protein sequence ID" value="SDT26067.1"/>
    <property type="molecule type" value="Genomic_DNA"/>
</dbReference>
<dbReference type="NCBIfam" id="TIGR01444">
    <property type="entry name" value="fkbM_fam"/>
    <property type="match status" value="1"/>
</dbReference>
<sequence length="297" mass="32176">MRSFRKLQEGLLTTSTLPPGNTTTAANDLAAPPFGAFAPNAAQQAVISLAQRSRLKRGAFRPMLSRLVNLLRAGPVDVQYQGASFRFYHQASATERGALFNPDYNLEELDFLRKHTPAGGVFVDVGANVGTYAMALARHVGRNGKIIAIEPHPITHARLAFNRAASDFAHVVLVAAAAGPSDGELMIETDGDNLGASHIVSGERTGNAIKVPSLRLQRILGDADVTHLDALKIDVEGYEDRVLTGFFKEAPPSLWPNAVVIEHLSQNEWLDDCIADMRARGYAETGRTRSNTLLVKQ</sequence>
<dbReference type="GO" id="GO:0008168">
    <property type="term" value="F:methyltransferase activity"/>
    <property type="evidence" value="ECO:0007669"/>
    <property type="project" value="UniProtKB-KW"/>
</dbReference>
<organism evidence="3 4">
    <name type="scientific">Bradyrhizobium canariense</name>
    <dbReference type="NCBI Taxonomy" id="255045"/>
    <lineage>
        <taxon>Bacteria</taxon>
        <taxon>Pseudomonadati</taxon>
        <taxon>Pseudomonadota</taxon>
        <taxon>Alphaproteobacteria</taxon>
        <taxon>Hyphomicrobiales</taxon>
        <taxon>Nitrobacteraceae</taxon>
        <taxon>Bradyrhizobium</taxon>
    </lineage>
</organism>
<dbReference type="InterPro" id="IPR006342">
    <property type="entry name" value="FkbM_mtfrase"/>
</dbReference>
<evidence type="ECO:0000313" key="4">
    <source>
        <dbReference type="Proteomes" id="UP000243904"/>
    </source>
</evidence>
<dbReference type="GO" id="GO:0032259">
    <property type="term" value="P:methylation"/>
    <property type="evidence" value="ECO:0007669"/>
    <property type="project" value="UniProtKB-KW"/>
</dbReference>
<accession>A0A1H1YXJ5</accession>
<gene>
    <name evidence="3" type="ORF">SAMN05444158_5071</name>
</gene>
<dbReference type="PANTHER" id="PTHR34203:SF15">
    <property type="entry name" value="SLL1173 PROTEIN"/>
    <property type="match status" value="1"/>
</dbReference>
<keyword evidence="3" id="KW-0489">Methyltransferase</keyword>
<dbReference type="Proteomes" id="UP000243904">
    <property type="component" value="Chromosome I"/>
</dbReference>
<feature type="domain" description="Methyltransferase FkbM" evidence="2">
    <location>
        <begin position="124"/>
        <end position="282"/>
    </location>
</feature>